<feature type="compositionally biased region" description="Polar residues" evidence="1">
    <location>
        <begin position="346"/>
        <end position="355"/>
    </location>
</feature>
<sequence length="1018" mass="115754">MNQDNLISLIGDLAEQVRLLRMENTETQKAVKQLQREENNTPQTELPQVVPRAPVADLIFFPELSEANPLAEEDFFRNPLTEEERKSRLYSCPKSNFMHYIPPGLNDTASTAVKKVDTTLYGIQSTLANITRPIDFYIYKKVQSSPEGNHSEDPDIKFALEMRLLLADGASGITQSRRDLVYKTMELPGKVPKLNIEQDDSLFNTEEFDTVVEANRKARKRPVRSKGPFRQRQQVASGITPTTAQNQQAAPTAPSSQSIGKPFTRWRPPISFSGGMVKIDRQTMGQKDCFGRFSNSIQSIIRKPDNTSPRFPASILPRITPQNRACGAQFFPSGKIVPALRAGPRASTNYASTSSQKKDAQRGKQLDNSRSSCSISKARNRRSKRTNTWFLQSIIHDPKKDWGFTTSTGLTKIKRTCSTATFQNGVIDIDMQNDIEERLHDIDRPTRCVPTYSDSREMQEILEIPMEWEKIPVQSTSVWSFSQPFSLYQDNAPNNNVGTSLGNKYSVISGRYYNIGEDPDNMPGEHQYSFIKAQRARISDQGLKIISCPKTDHQTPGNDDQLQTNDSESPNRQNARLEKGSLKIDNKRQNYTKRTSFIHWEGASNGCSTTPRAPDVEKIVGTEKQSLIKNFRLELTSINKGQCTAEPDLVEKSTASMERSLIYSRNSRTRSFYRCKRHRMGDSCGIPILLRAVDSIRVLSPYKRKGIISDIKGAMPYECCGKICLDLFRQHHIDFVHQKTWRYYFSKIIKSFRADMVTLPQNRYPTPNDVCPNIPQSCRCAKQTDCSNGMGYFKVNIQPNILEVWKPRCRPVCMQEKRTGIKLLHLRETNSNIDNAHVDICNILSRSDKVNDQSADIVTCNNNNPGPKKRQIATIRQQEMVSSNMETQRSSLKDQGYSDAAIRIMVSNQRSVKRPTNLLSLKDLTEKTCWLLAVCGFMRASEMHKIDDIRTTLSDTSVCFVIVAPKEKRQGRPIERPCEIRAHQNKLMCPVDAYRIYKQKVANIPYPLEITQSLYQWT</sequence>
<protein>
    <submittedName>
        <fullName evidence="2">Uncharacterized protein</fullName>
    </submittedName>
</protein>
<evidence type="ECO:0000313" key="3">
    <source>
        <dbReference type="Proteomes" id="UP000187455"/>
    </source>
</evidence>
<dbReference type="EMBL" id="LSSL01001218">
    <property type="protein sequence ID" value="OLY82837.1"/>
    <property type="molecule type" value="Genomic_DNA"/>
</dbReference>
<feature type="compositionally biased region" description="Polar residues" evidence="1">
    <location>
        <begin position="368"/>
        <end position="377"/>
    </location>
</feature>
<feature type="region of interest" description="Disordered" evidence="1">
    <location>
        <begin position="346"/>
        <end position="380"/>
    </location>
</feature>
<evidence type="ECO:0000313" key="2">
    <source>
        <dbReference type="EMBL" id="OLY82837.1"/>
    </source>
</evidence>
<feature type="compositionally biased region" description="Basic residues" evidence="1">
    <location>
        <begin position="217"/>
        <end position="229"/>
    </location>
</feature>
<comment type="caution">
    <text evidence="2">The sequence shown here is derived from an EMBL/GenBank/DDBJ whole genome shotgun (WGS) entry which is preliminary data.</text>
</comment>
<dbReference type="AlphaFoldDB" id="A0A1R0H140"/>
<dbReference type="OrthoDB" id="5588333at2759"/>
<accession>A0A1R0H140</accession>
<gene>
    <name evidence="2" type="ORF">AYI68_g3030</name>
</gene>
<feature type="compositionally biased region" description="Low complexity" evidence="1">
    <location>
        <begin position="240"/>
        <end position="258"/>
    </location>
</feature>
<keyword evidence="3" id="KW-1185">Reference proteome</keyword>
<organism evidence="2 3">
    <name type="scientific">Smittium mucronatum</name>
    <dbReference type="NCBI Taxonomy" id="133383"/>
    <lineage>
        <taxon>Eukaryota</taxon>
        <taxon>Fungi</taxon>
        <taxon>Fungi incertae sedis</taxon>
        <taxon>Zoopagomycota</taxon>
        <taxon>Kickxellomycotina</taxon>
        <taxon>Harpellomycetes</taxon>
        <taxon>Harpellales</taxon>
        <taxon>Legeriomycetaceae</taxon>
        <taxon>Smittium</taxon>
    </lineage>
</organism>
<name>A0A1R0H140_9FUNG</name>
<reference evidence="2 3" key="1">
    <citation type="journal article" date="2016" name="Mol. Biol. Evol.">
        <title>Genome-Wide Survey of Gut Fungi (Harpellales) Reveals the First Horizontally Transferred Ubiquitin Gene from a Mosquito Host.</title>
        <authorList>
            <person name="Wang Y."/>
            <person name="White M.M."/>
            <person name="Kvist S."/>
            <person name="Moncalvo J.M."/>
        </authorList>
    </citation>
    <scope>NUCLEOTIDE SEQUENCE [LARGE SCALE GENOMIC DNA]</scope>
    <source>
        <strain evidence="2 3">ALG-7-W6</strain>
    </source>
</reference>
<dbReference type="Proteomes" id="UP000187455">
    <property type="component" value="Unassembled WGS sequence"/>
</dbReference>
<dbReference type="PANTHER" id="PTHR33066:SF2">
    <property type="entry name" value="FILAGGRIN-2-LIKE"/>
    <property type="match status" value="1"/>
</dbReference>
<dbReference type="STRING" id="133383.A0A1R0H140"/>
<feature type="region of interest" description="Disordered" evidence="1">
    <location>
        <begin position="216"/>
        <end position="268"/>
    </location>
</feature>
<feature type="compositionally biased region" description="Polar residues" evidence="1">
    <location>
        <begin position="554"/>
        <end position="574"/>
    </location>
</feature>
<dbReference type="PANTHER" id="PTHR33066">
    <property type="entry name" value="INTEGRASE_SAM-LIKE_N DOMAIN-CONTAINING PROTEIN"/>
    <property type="match status" value="1"/>
</dbReference>
<proteinExistence type="predicted"/>
<evidence type="ECO:0000256" key="1">
    <source>
        <dbReference type="SAM" id="MobiDB-lite"/>
    </source>
</evidence>
<feature type="region of interest" description="Disordered" evidence="1">
    <location>
        <begin position="547"/>
        <end position="580"/>
    </location>
</feature>
<feature type="compositionally biased region" description="Basic and acidic residues" evidence="1">
    <location>
        <begin position="356"/>
        <end position="367"/>
    </location>
</feature>